<evidence type="ECO:0000256" key="12">
    <source>
        <dbReference type="ARBA" id="ARBA00022842"/>
    </source>
</evidence>
<keyword evidence="8" id="KW-0444">Lipid biosynthesis</keyword>
<dbReference type="GO" id="GO:0032049">
    <property type="term" value="P:cardiolipin biosynthetic process"/>
    <property type="evidence" value="ECO:0007669"/>
    <property type="project" value="InterPro"/>
</dbReference>
<reference evidence="19" key="1">
    <citation type="journal article" date="2014" name="Genome Announc.">
        <title>Genome sequence of the yeast Cyberlindnera fabianii (Hansenula fabianii).</title>
        <authorList>
            <person name="Freel K.C."/>
            <person name="Sarilar V."/>
            <person name="Neuveglise C."/>
            <person name="Devillers H."/>
            <person name="Friedrich A."/>
            <person name="Schacherer J."/>
        </authorList>
    </citation>
    <scope>NUCLEOTIDE SEQUENCE</scope>
    <source>
        <strain evidence="19">YJS4271</strain>
    </source>
</reference>
<dbReference type="GO" id="GO:0016024">
    <property type="term" value="P:CDP-diacylglycerol biosynthetic process"/>
    <property type="evidence" value="ECO:0007669"/>
    <property type="project" value="UniProtKB-UniPathway"/>
</dbReference>
<evidence type="ECO:0000256" key="8">
    <source>
        <dbReference type="ARBA" id="ARBA00022516"/>
    </source>
</evidence>
<dbReference type="GO" id="GO:0005743">
    <property type="term" value="C:mitochondrial inner membrane"/>
    <property type="evidence" value="ECO:0007669"/>
    <property type="project" value="UniProtKB-SubCell"/>
</dbReference>
<dbReference type="UniPathway" id="UPA00557">
    <property type="reaction ID" value="UER00614"/>
</dbReference>
<dbReference type="InterPro" id="IPR015222">
    <property type="entry name" value="Tam41"/>
</dbReference>
<keyword evidence="14" id="KW-0496">Mitochondrion</keyword>
<dbReference type="PANTHER" id="PTHR13619">
    <property type="entry name" value="PHOSPHATIDATE CYTIDYLYLTRANSFERASE, MITOCHONDRIAL"/>
    <property type="match status" value="1"/>
</dbReference>
<proteinExistence type="inferred from homology"/>
<keyword evidence="13" id="KW-0443">Lipid metabolism</keyword>
<dbReference type="AlphaFoldDB" id="A0A061B178"/>
<evidence type="ECO:0000256" key="3">
    <source>
        <dbReference type="ARBA" id="ARBA00005119"/>
    </source>
</evidence>
<evidence type="ECO:0000256" key="5">
    <source>
        <dbReference type="ARBA" id="ARBA00005458"/>
    </source>
</evidence>
<evidence type="ECO:0000256" key="15">
    <source>
        <dbReference type="ARBA" id="ARBA00023136"/>
    </source>
</evidence>
<comment type="similarity">
    <text evidence="5">Belongs to the TAM41 family.</text>
</comment>
<evidence type="ECO:0000313" key="19">
    <source>
        <dbReference type="EMBL" id="CDR43517.1"/>
    </source>
</evidence>
<evidence type="ECO:0000256" key="6">
    <source>
        <dbReference type="ARBA" id="ARBA00012487"/>
    </source>
</evidence>
<evidence type="ECO:0000256" key="4">
    <source>
        <dbReference type="ARBA" id="ARBA00005189"/>
    </source>
</evidence>
<evidence type="ECO:0000256" key="18">
    <source>
        <dbReference type="ARBA" id="ARBA00029893"/>
    </source>
</evidence>
<keyword evidence="16" id="KW-0594">Phospholipid biosynthesis</keyword>
<evidence type="ECO:0000256" key="9">
    <source>
        <dbReference type="ARBA" id="ARBA00022679"/>
    </source>
</evidence>
<keyword evidence="9" id="KW-0808">Transferase</keyword>
<keyword evidence="17" id="KW-1208">Phospholipid metabolism</keyword>
<evidence type="ECO:0000256" key="7">
    <source>
        <dbReference type="ARBA" id="ARBA00018337"/>
    </source>
</evidence>
<dbReference type="PhylomeDB" id="A0A061B178"/>
<keyword evidence="12" id="KW-0460">Magnesium</keyword>
<evidence type="ECO:0000256" key="16">
    <source>
        <dbReference type="ARBA" id="ARBA00023209"/>
    </source>
</evidence>
<dbReference type="Pfam" id="PF09139">
    <property type="entry name" value="Tam41_Mmp37"/>
    <property type="match status" value="2"/>
</dbReference>
<comment type="cofactor">
    <cofactor evidence="1">
        <name>Mg(2+)</name>
        <dbReference type="ChEBI" id="CHEBI:18420"/>
    </cofactor>
</comment>
<dbReference type="VEuPathDB" id="FungiDB:BON22_5364"/>
<evidence type="ECO:0000256" key="14">
    <source>
        <dbReference type="ARBA" id="ARBA00023128"/>
    </source>
</evidence>
<evidence type="ECO:0000256" key="11">
    <source>
        <dbReference type="ARBA" id="ARBA00022792"/>
    </source>
</evidence>
<sequence length="420" mass="48111">MSMSAYINLTVPRSPLSYTDYSSIKYFYQVLLSRHTFNTIYTHTHIHTMLATTRLARTSLFVSKRMISSATEPSAKELAESSVIFGDRKTKKRTQEPTQENTVEDLSLLDESIRKAEYLSHGAEGATNGFEKLPSHYAKNQHIDIDQTNTNELRSILWQFDAPIRYAFAYGSGVFSQGYSTPDTQTDLIFAVTYPQHWHSINMKYNKDHYSSLRYFGSGVVSKFQEVGAGVYFNPYVEIDGKLVKYGVVSVDTLVNDLAKWNTFYLAGRLQKPVKILRDDTKIRFWNQQNLKAAASLAYMNLPEDQPFDEFQFYKNITELSYKGDVRYTLGAENPKKIENIVEKNFEYFQKYYSPIMNEVIGEKKFFLPPGFTKENANAKLQDTIFRSSTSQMAKGLFTAGVSKSVKYAWAKKVKARASK</sequence>
<dbReference type="EMBL" id="LK052897">
    <property type="protein sequence ID" value="CDR43517.1"/>
    <property type="molecule type" value="Genomic_DNA"/>
</dbReference>
<organism evidence="19">
    <name type="scientific">Cyberlindnera fabianii</name>
    <name type="common">Yeast</name>
    <name type="synonym">Hansenula fabianii</name>
    <dbReference type="NCBI Taxonomy" id="36022"/>
    <lineage>
        <taxon>Eukaryota</taxon>
        <taxon>Fungi</taxon>
        <taxon>Dikarya</taxon>
        <taxon>Ascomycota</taxon>
        <taxon>Saccharomycotina</taxon>
        <taxon>Saccharomycetes</taxon>
        <taxon>Phaffomycetales</taxon>
        <taxon>Phaffomycetaceae</taxon>
        <taxon>Cyberlindnera</taxon>
    </lineage>
</organism>
<comment type="pathway">
    <text evidence="4">Lipid metabolism.</text>
</comment>
<dbReference type="GO" id="GO:0004605">
    <property type="term" value="F:phosphatidate cytidylyltransferase activity"/>
    <property type="evidence" value="ECO:0007669"/>
    <property type="project" value="UniProtKB-EC"/>
</dbReference>
<keyword evidence="15" id="KW-0472">Membrane</keyword>
<keyword evidence="10" id="KW-0548">Nucleotidyltransferase</keyword>
<dbReference type="PANTHER" id="PTHR13619:SF0">
    <property type="entry name" value="PHOSPHATIDATE CYTIDYLYLTRANSFERASE, MITOCHONDRIAL"/>
    <property type="match status" value="1"/>
</dbReference>
<protein>
    <recommendedName>
        <fullName evidence="7">Phosphatidate cytidylyltransferase, mitochondrial</fullName>
        <ecNumber evidence="6">2.7.7.41</ecNumber>
    </recommendedName>
    <alternativeName>
        <fullName evidence="18">CDP-diacylglycerol synthase</fullName>
    </alternativeName>
</protein>
<evidence type="ECO:0000256" key="1">
    <source>
        <dbReference type="ARBA" id="ARBA00001946"/>
    </source>
</evidence>
<gene>
    <name evidence="19" type="ORF">CYFA0S_12e01332g</name>
</gene>
<keyword evidence="11" id="KW-0999">Mitochondrion inner membrane</keyword>
<dbReference type="OrthoDB" id="341477at2759"/>
<comment type="pathway">
    <text evidence="3">Phospholipid metabolism; CDP-diacylglycerol biosynthesis; CDP-diacylglycerol from sn-glycerol 3-phosphate: step 3/3.</text>
</comment>
<comment type="subcellular location">
    <subcellularLocation>
        <location evidence="2">Mitochondrion inner membrane</location>
        <topology evidence="2">Peripheral membrane protein</topology>
        <orientation evidence="2">Matrix side</orientation>
    </subcellularLocation>
</comment>
<dbReference type="EC" id="2.7.7.41" evidence="6"/>
<accession>A0A061B178</accession>
<evidence type="ECO:0000256" key="13">
    <source>
        <dbReference type="ARBA" id="ARBA00023098"/>
    </source>
</evidence>
<evidence type="ECO:0000256" key="10">
    <source>
        <dbReference type="ARBA" id="ARBA00022695"/>
    </source>
</evidence>
<evidence type="ECO:0000256" key="2">
    <source>
        <dbReference type="ARBA" id="ARBA00004443"/>
    </source>
</evidence>
<evidence type="ECO:0000256" key="17">
    <source>
        <dbReference type="ARBA" id="ARBA00023264"/>
    </source>
</evidence>
<name>A0A061B178_CYBFA</name>